<keyword evidence="2" id="KW-1185">Reference proteome</keyword>
<protein>
    <recommendedName>
        <fullName evidence="3">DUF3800 domain-containing protein</fullName>
    </recommendedName>
</protein>
<proteinExistence type="predicted"/>
<dbReference type="RefSeq" id="WP_166508593.1">
    <property type="nucleotide sequence ID" value="NZ_CP043026.1"/>
</dbReference>
<dbReference type="KEGG" id="schi:SCHIN_v1c10340"/>
<gene>
    <name evidence="1" type="ORF">SCHIN_v1c10340</name>
</gene>
<evidence type="ECO:0000313" key="2">
    <source>
        <dbReference type="Proteomes" id="UP000323144"/>
    </source>
</evidence>
<reference evidence="1 2" key="1">
    <citation type="submission" date="2019-08" db="EMBL/GenBank/DDBJ databases">
        <title>Complete genome sequence of Spiroplasma chinense CCH (DSM 19755).</title>
        <authorList>
            <person name="Shen H.-Y."/>
            <person name="Lin Y.-C."/>
            <person name="Chou L."/>
            <person name="Kuo C.-H."/>
        </authorList>
    </citation>
    <scope>NUCLEOTIDE SEQUENCE [LARGE SCALE GENOMIC DNA]</scope>
    <source>
        <strain evidence="1 2">CCH</strain>
    </source>
</reference>
<accession>A0A5B9Y7D5</accession>
<dbReference type="AlphaFoldDB" id="A0A5B9Y7D5"/>
<dbReference type="Pfam" id="PF12686">
    <property type="entry name" value="DUF3800"/>
    <property type="match status" value="1"/>
</dbReference>
<sequence length="245" mass="28992">MEQIFSDKLYIALDESGKLNRNDIGNYFIVGGFLYSDKELVKSTIRKVELDIKNKYNIPKDYELKGNKSNEMATIDFINEVFAELGNKIKPVFSVIARNELPEHFTVNEMLAYDFFVNNLIRYYSKKYNFKEHFKDIFVLMDERNLKKTDLNQLENLLKTNFIEKPFNITTYYLSSKLTDVIRFADVLDHVVYTFYNNPDSEKNALYQTKIDKEILNRFKSGTIYYPFTDSYFKSLEKMKKNGAQ</sequence>
<dbReference type="EMBL" id="CP043026">
    <property type="protein sequence ID" value="QEH62227.1"/>
    <property type="molecule type" value="Genomic_DNA"/>
</dbReference>
<dbReference type="InterPro" id="IPR024524">
    <property type="entry name" value="DUF3800"/>
</dbReference>
<evidence type="ECO:0008006" key="3">
    <source>
        <dbReference type="Google" id="ProtNLM"/>
    </source>
</evidence>
<evidence type="ECO:0000313" key="1">
    <source>
        <dbReference type="EMBL" id="QEH62227.1"/>
    </source>
</evidence>
<name>A0A5B9Y7D5_9MOLU</name>
<dbReference type="Proteomes" id="UP000323144">
    <property type="component" value="Chromosome"/>
</dbReference>
<organism evidence="1 2">
    <name type="scientific">Spiroplasma chinense</name>
    <dbReference type="NCBI Taxonomy" id="216932"/>
    <lineage>
        <taxon>Bacteria</taxon>
        <taxon>Bacillati</taxon>
        <taxon>Mycoplasmatota</taxon>
        <taxon>Mollicutes</taxon>
        <taxon>Entomoplasmatales</taxon>
        <taxon>Spiroplasmataceae</taxon>
        <taxon>Spiroplasma</taxon>
    </lineage>
</organism>